<name>A0A7S0F3J1_9EUKA</name>
<protein>
    <submittedName>
        <fullName evidence="3">Uncharacterized protein</fullName>
    </submittedName>
</protein>
<evidence type="ECO:0000313" key="3">
    <source>
        <dbReference type="EMBL" id="CAD8499171.1"/>
    </source>
</evidence>
<accession>A0A7S0F3J1</accession>
<feature type="region of interest" description="Disordered" evidence="2">
    <location>
        <begin position="22"/>
        <end position="70"/>
    </location>
</feature>
<feature type="coiled-coil region" evidence="1">
    <location>
        <begin position="266"/>
        <end position="293"/>
    </location>
</feature>
<evidence type="ECO:0000256" key="1">
    <source>
        <dbReference type="SAM" id="Coils"/>
    </source>
</evidence>
<proteinExistence type="predicted"/>
<keyword evidence="1" id="KW-0175">Coiled coil</keyword>
<feature type="compositionally biased region" description="Polar residues" evidence="2">
    <location>
        <begin position="22"/>
        <end position="38"/>
    </location>
</feature>
<sequence>MKPDPLENLMSKFDITGQTLALQRNGPSVEGSASSSAANDHEPEPEPLQPPRSASRKSLPSSKPSAHKQLKHALSVNAAHVITNDYMMLSQPLSEGIMLMDRSERRLVMVRSLGELLPLRTYNTEYGNILCRVSKHKARLANTIEVDVTSDEVDWDATLGRIALDQAGGHPEDEERMAAYKAFAAPGVPGTSMDRSSGGYSSGSASTAAEANGEAALSGERLQEKQAIAKLEALQLRMSEIETWFASVKAEAAGERQMREQANSRSLMLQERCVRFQEQLERLQTENAALRSRVADVGVAEKTGLK</sequence>
<evidence type="ECO:0000256" key="2">
    <source>
        <dbReference type="SAM" id="MobiDB-lite"/>
    </source>
</evidence>
<reference evidence="3" key="1">
    <citation type="submission" date="2021-01" db="EMBL/GenBank/DDBJ databases">
        <authorList>
            <person name="Corre E."/>
            <person name="Pelletier E."/>
            <person name="Niang G."/>
            <person name="Scheremetjew M."/>
            <person name="Finn R."/>
            <person name="Kale V."/>
            <person name="Holt S."/>
            <person name="Cochrane G."/>
            <person name="Meng A."/>
            <person name="Brown T."/>
            <person name="Cohen L."/>
        </authorList>
    </citation>
    <scope>NUCLEOTIDE SEQUENCE</scope>
    <source>
        <strain evidence="3">CCMP1374</strain>
    </source>
</reference>
<organism evidence="3">
    <name type="scientific">Phaeocystis antarctica</name>
    <dbReference type="NCBI Taxonomy" id="33657"/>
    <lineage>
        <taxon>Eukaryota</taxon>
        <taxon>Haptista</taxon>
        <taxon>Haptophyta</taxon>
        <taxon>Prymnesiophyceae</taxon>
        <taxon>Phaeocystales</taxon>
        <taxon>Phaeocystaceae</taxon>
        <taxon>Phaeocystis</taxon>
    </lineage>
</organism>
<dbReference type="AlphaFoldDB" id="A0A7S0F3J1"/>
<dbReference type="EMBL" id="HBEP01026734">
    <property type="protein sequence ID" value="CAD8499171.1"/>
    <property type="molecule type" value="Transcribed_RNA"/>
</dbReference>
<gene>
    <name evidence="3" type="ORF">PANT1444_LOCUS15196</name>
</gene>